<evidence type="ECO:0000313" key="1">
    <source>
        <dbReference type="EMBL" id="KAF8902231.1"/>
    </source>
</evidence>
<dbReference type="OrthoDB" id="2422840at2759"/>
<keyword evidence="2" id="KW-1185">Reference proteome</keyword>
<evidence type="ECO:0000313" key="2">
    <source>
        <dbReference type="Proteomes" id="UP000724874"/>
    </source>
</evidence>
<dbReference type="EMBL" id="JADNYJ010000037">
    <property type="protein sequence ID" value="KAF8902231.1"/>
    <property type="molecule type" value="Genomic_DNA"/>
</dbReference>
<name>A0A9P5NSC1_GYMJU</name>
<comment type="caution">
    <text evidence="1">The sequence shown here is derived from an EMBL/GenBank/DDBJ whole genome shotgun (WGS) entry which is preliminary data.</text>
</comment>
<dbReference type="Proteomes" id="UP000724874">
    <property type="component" value="Unassembled WGS sequence"/>
</dbReference>
<organism evidence="1 2">
    <name type="scientific">Gymnopilus junonius</name>
    <name type="common">Spectacular rustgill mushroom</name>
    <name type="synonym">Gymnopilus spectabilis subsp. junonius</name>
    <dbReference type="NCBI Taxonomy" id="109634"/>
    <lineage>
        <taxon>Eukaryota</taxon>
        <taxon>Fungi</taxon>
        <taxon>Dikarya</taxon>
        <taxon>Basidiomycota</taxon>
        <taxon>Agaricomycotina</taxon>
        <taxon>Agaricomycetes</taxon>
        <taxon>Agaricomycetidae</taxon>
        <taxon>Agaricales</taxon>
        <taxon>Agaricineae</taxon>
        <taxon>Hymenogastraceae</taxon>
        <taxon>Gymnopilus</taxon>
    </lineage>
</organism>
<dbReference type="AlphaFoldDB" id="A0A9P5NSC1"/>
<reference evidence="1" key="1">
    <citation type="submission" date="2020-11" db="EMBL/GenBank/DDBJ databases">
        <authorList>
            <consortium name="DOE Joint Genome Institute"/>
            <person name="Ahrendt S."/>
            <person name="Riley R."/>
            <person name="Andreopoulos W."/>
            <person name="LaButti K."/>
            <person name="Pangilinan J."/>
            <person name="Ruiz-duenas F.J."/>
            <person name="Barrasa J.M."/>
            <person name="Sanchez-Garcia M."/>
            <person name="Camarero S."/>
            <person name="Miyauchi S."/>
            <person name="Serrano A."/>
            <person name="Linde D."/>
            <person name="Babiker R."/>
            <person name="Drula E."/>
            <person name="Ayuso-Fernandez I."/>
            <person name="Pacheco R."/>
            <person name="Padilla G."/>
            <person name="Ferreira P."/>
            <person name="Barriuso J."/>
            <person name="Kellner H."/>
            <person name="Castanera R."/>
            <person name="Alfaro M."/>
            <person name="Ramirez L."/>
            <person name="Pisabarro A.G."/>
            <person name="Kuo A."/>
            <person name="Tritt A."/>
            <person name="Lipzen A."/>
            <person name="He G."/>
            <person name="Yan M."/>
            <person name="Ng V."/>
            <person name="Cullen D."/>
            <person name="Martin F."/>
            <person name="Rosso M.-N."/>
            <person name="Henrissat B."/>
            <person name="Hibbett D."/>
            <person name="Martinez A.T."/>
            <person name="Grigoriev I.V."/>
        </authorList>
    </citation>
    <scope>NUCLEOTIDE SEQUENCE</scope>
    <source>
        <strain evidence="1">AH 44721</strain>
    </source>
</reference>
<gene>
    <name evidence="1" type="ORF">CPB84DRAFT_875157</name>
</gene>
<protein>
    <submittedName>
        <fullName evidence="1">Uncharacterized protein</fullName>
    </submittedName>
</protein>
<proteinExistence type="predicted"/>
<accession>A0A9P5NSC1</accession>
<sequence>MASLDLIQKHALVRALGSEESAVELVERYTIGGVDLILDPYCAVVFLSLFTLPARCEAYVDRVSKQSWIYNHLLIVFEAYPEQLSKRANTNRVGGSASGSSSSSSLYTYTPPIVKAIKISEEISILPRPVGRKGLRRKCNMLLQTMSVRLRCLRVGLEIERRRGMGRVG</sequence>